<dbReference type="InParanoid" id="A0A074YGU3"/>
<keyword evidence="10" id="KW-1185">Reference proteome</keyword>
<dbReference type="PROSITE" id="PS00028">
    <property type="entry name" value="ZINC_FINGER_C2H2_1"/>
    <property type="match status" value="2"/>
</dbReference>
<dbReference type="PANTHER" id="PTHR40626">
    <property type="entry name" value="MIP31509P"/>
    <property type="match status" value="1"/>
</dbReference>
<dbReference type="InterPro" id="IPR013087">
    <property type="entry name" value="Znf_C2H2_type"/>
</dbReference>
<dbReference type="RefSeq" id="XP_013343963.1">
    <property type="nucleotide sequence ID" value="XM_013488509.1"/>
</dbReference>
<dbReference type="GO" id="GO:0006351">
    <property type="term" value="P:DNA-templated transcription"/>
    <property type="evidence" value="ECO:0007669"/>
    <property type="project" value="InterPro"/>
</dbReference>
<dbReference type="InterPro" id="IPR007219">
    <property type="entry name" value="XnlR_reg_dom"/>
</dbReference>
<dbReference type="PROSITE" id="PS50157">
    <property type="entry name" value="ZINC_FINGER_C2H2_2"/>
    <property type="match status" value="1"/>
</dbReference>
<evidence type="ECO:0000256" key="7">
    <source>
        <dbReference type="PROSITE-ProRule" id="PRU00042"/>
    </source>
</evidence>
<dbReference type="GO" id="GO:0000978">
    <property type="term" value="F:RNA polymerase II cis-regulatory region sequence-specific DNA binding"/>
    <property type="evidence" value="ECO:0007669"/>
    <property type="project" value="InterPro"/>
</dbReference>
<organism evidence="9 10">
    <name type="scientific">Aureobasidium subglaciale (strain EXF-2481)</name>
    <name type="common">Aureobasidium pullulans var. subglaciale</name>
    <dbReference type="NCBI Taxonomy" id="1043005"/>
    <lineage>
        <taxon>Eukaryota</taxon>
        <taxon>Fungi</taxon>
        <taxon>Dikarya</taxon>
        <taxon>Ascomycota</taxon>
        <taxon>Pezizomycotina</taxon>
        <taxon>Dothideomycetes</taxon>
        <taxon>Dothideomycetidae</taxon>
        <taxon>Dothideales</taxon>
        <taxon>Saccotheciaceae</taxon>
        <taxon>Aureobasidium</taxon>
    </lineage>
</organism>
<evidence type="ECO:0000256" key="5">
    <source>
        <dbReference type="ARBA" id="ARBA00022833"/>
    </source>
</evidence>
<reference evidence="9 10" key="1">
    <citation type="journal article" date="2014" name="BMC Genomics">
        <title>Genome sequencing of four Aureobasidium pullulans varieties: biotechnological potential, stress tolerance, and description of new species.</title>
        <authorList>
            <person name="Gostin Ar C."/>
            <person name="Ohm R.A."/>
            <person name="Kogej T."/>
            <person name="Sonjak S."/>
            <person name="Turk M."/>
            <person name="Zajc J."/>
            <person name="Zalar P."/>
            <person name="Grube M."/>
            <person name="Sun H."/>
            <person name="Han J."/>
            <person name="Sharma A."/>
            <person name="Chiniquy J."/>
            <person name="Ngan C.Y."/>
            <person name="Lipzen A."/>
            <person name="Barry K."/>
            <person name="Grigoriev I.V."/>
            <person name="Gunde-Cimerman N."/>
        </authorList>
    </citation>
    <scope>NUCLEOTIDE SEQUENCE [LARGE SCALE GENOMIC DNA]</scope>
    <source>
        <strain evidence="9 10">EXF-2481</strain>
    </source>
</reference>
<dbReference type="Pfam" id="PF04082">
    <property type="entry name" value="Fungal_trans"/>
    <property type="match status" value="1"/>
</dbReference>
<evidence type="ECO:0000313" key="10">
    <source>
        <dbReference type="Proteomes" id="UP000030641"/>
    </source>
</evidence>
<dbReference type="CDD" id="cd12148">
    <property type="entry name" value="fungal_TF_MHR"/>
    <property type="match status" value="1"/>
</dbReference>
<dbReference type="SUPFAM" id="SSF57667">
    <property type="entry name" value="beta-beta-alpha zinc fingers"/>
    <property type="match status" value="1"/>
</dbReference>
<dbReference type="HOGENOM" id="CLU_023419_0_0_1"/>
<dbReference type="EMBL" id="KL584759">
    <property type="protein sequence ID" value="KEQ95279.1"/>
    <property type="molecule type" value="Genomic_DNA"/>
</dbReference>
<dbReference type="SMART" id="SM00355">
    <property type="entry name" value="ZnF_C2H2"/>
    <property type="match status" value="2"/>
</dbReference>
<dbReference type="Proteomes" id="UP000030641">
    <property type="component" value="Unassembled WGS sequence"/>
</dbReference>
<dbReference type="STRING" id="1043005.A0A074YGU3"/>
<dbReference type="Gene3D" id="3.30.160.60">
    <property type="entry name" value="Classic Zinc Finger"/>
    <property type="match status" value="1"/>
</dbReference>
<gene>
    <name evidence="9" type="ORF">AUEXF2481DRAFT_97586</name>
</gene>
<dbReference type="GeneID" id="25372428"/>
<accession>A0A074YGU3</accession>
<dbReference type="GO" id="GO:0008270">
    <property type="term" value="F:zinc ion binding"/>
    <property type="evidence" value="ECO:0007669"/>
    <property type="project" value="UniProtKB-KW"/>
</dbReference>
<evidence type="ECO:0000256" key="6">
    <source>
        <dbReference type="ARBA" id="ARBA00023242"/>
    </source>
</evidence>
<evidence type="ECO:0000313" key="9">
    <source>
        <dbReference type="EMBL" id="KEQ95279.1"/>
    </source>
</evidence>
<dbReference type="OMA" id="CAMMYLC"/>
<keyword evidence="5" id="KW-0862">Zinc</keyword>
<dbReference type="GO" id="GO:0005634">
    <property type="term" value="C:nucleus"/>
    <property type="evidence" value="ECO:0007669"/>
    <property type="project" value="UniProtKB-SubCell"/>
</dbReference>
<protein>
    <recommendedName>
        <fullName evidence="8">C2H2-type domain-containing protein</fullName>
    </recommendedName>
</protein>
<keyword evidence="2" id="KW-0479">Metal-binding</keyword>
<evidence type="ECO:0000259" key="8">
    <source>
        <dbReference type="PROSITE" id="PS50157"/>
    </source>
</evidence>
<keyword evidence="4 7" id="KW-0863">Zinc-finger</keyword>
<dbReference type="OrthoDB" id="8117402at2759"/>
<keyword evidence="6" id="KW-0539">Nucleus</keyword>
<dbReference type="AlphaFoldDB" id="A0A074YGU3"/>
<keyword evidence="3" id="KW-0677">Repeat</keyword>
<dbReference type="PANTHER" id="PTHR40626:SF11">
    <property type="entry name" value="ZINC FINGER PROTEIN YPR022C"/>
    <property type="match status" value="1"/>
</dbReference>
<sequence length="607" mass="68831">MEERVLQPFQCVTCKSRFTRHENLKRHLLLHRASNGSTKHPCFYCDRLFSRRDLRKRHIKKQHPQCDTDPDRGHDENVNAVSTSTSAEPIDLLSHIETHQKETECPGPNHDPVYPRTPSLSGDDLAHIDIAERDPTIPWTNNACLSPNKNPPSSSMSQAPTRTILAETLLPATIQRGVELFFIHVSPYLPFIHQHTFDTVNVPEALLMGMLSVSLQFESEQEKDSKMSALAFSRGRELLGQMNDSEEPLFAMNIHTVQAYILLEMHAAMYSGGLSTTIGLQMHHKSVELVRRYGLTEPLTVHSGRTEDLDALWRQFIRSESHKRTLYTVNQLDVYWYDTLSQPRLLSHLEIKHDLPCSEQVWSCSSSTAWAHQALTQRTSASPKYLTAIQECLSSSVTFDVSALEPYSALIVLLFLLSSARELSGWTTMTGRLCFERFDALNASLLAFEPLVDKFADDDPMAVLMKSTWHMVMIELLHWSHTHTNGVVEGSLDAAFAAATHLSMTQEISPSLEAIASLEPHINYFLSLLSCEHEVYNEAPWVTIFAFKAALIGWQLFSADCWKPADFIGAGDKWDMYQWMDTVFDRRKNWCVGRLVTNSLKELEAVS</sequence>
<dbReference type="InterPro" id="IPR036236">
    <property type="entry name" value="Znf_C2H2_sf"/>
</dbReference>
<dbReference type="GO" id="GO:0000785">
    <property type="term" value="C:chromatin"/>
    <property type="evidence" value="ECO:0007669"/>
    <property type="project" value="TreeGrafter"/>
</dbReference>
<evidence type="ECO:0000256" key="2">
    <source>
        <dbReference type="ARBA" id="ARBA00022723"/>
    </source>
</evidence>
<proteinExistence type="predicted"/>
<dbReference type="InterPro" id="IPR051059">
    <property type="entry name" value="VerF-like"/>
</dbReference>
<evidence type="ECO:0000256" key="4">
    <source>
        <dbReference type="ARBA" id="ARBA00022771"/>
    </source>
</evidence>
<feature type="domain" description="C2H2-type" evidence="8">
    <location>
        <begin position="9"/>
        <end position="36"/>
    </location>
</feature>
<dbReference type="GO" id="GO:0000981">
    <property type="term" value="F:DNA-binding transcription factor activity, RNA polymerase II-specific"/>
    <property type="evidence" value="ECO:0007669"/>
    <property type="project" value="InterPro"/>
</dbReference>
<evidence type="ECO:0000256" key="3">
    <source>
        <dbReference type="ARBA" id="ARBA00022737"/>
    </source>
</evidence>
<name>A0A074YGU3_AURSE</name>
<comment type="subcellular location">
    <subcellularLocation>
        <location evidence="1">Nucleus</location>
    </subcellularLocation>
</comment>
<evidence type="ECO:0000256" key="1">
    <source>
        <dbReference type="ARBA" id="ARBA00004123"/>
    </source>
</evidence>